<organism evidence="2 3">
    <name type="scientific">Lachnoanaerobaculum saburreum DSM 3986</name>
    <dbReference type="NCBI Taxonomy" id="887325"/>
    <lineage>
        <taxon>Bacteria</taxon>
        <taxon>Bacillati</taxon>
        <taxon>Bacillota</taxon>
        <taxon>Clostridia</taxon>
        <taxon>Lachnospirales</taxon>
        <taxon>Lachnospiraceae</taxon>
        <taxon>Lachnoanaerobaculum</taxon>
    </lineage>
</organism>
<dbReference type="GO" id="GO:0005524">
    <property type="term" value="F:ATP binding"/>
    <property type="evidence" value="ECO:0007669"/>
    <property type="project" value="InterPro"/>
</dbReference>
<dbReference type="HOGENOM" id="CLU_049298_0_0_9"/>
<evidence type="ECO:0000313" key="3">
    <source>
        <dbReference type="Proteomes" id="UP000003434"/>
    </source>
</evidence>
<dbReference type="PANTHER" id="PTHR43581:SF2">
    <property type="entry name" value="EXCINUCLEASE ATPASE SUBUNIT"/>
    <property type="match status" value="1"/>
</dbReference>
<accession>E6LLB6</accession>
<dbReference type="InterPro" id="IPR051396">
    <property type="entry name" value="Bact_Antivir_Def_Nuclease"/>
</dbReference>
<evidence type="ECO:0000259" key="1">
    <source>
        <dbReference type="Pfam" id="PF13304"/>
    </source>
</evidence>
<dbReference type="eggNOG" id="COG3950">
    <property type="taxonomic scope" value="Bacteria"/>
</dbReference>
<reference evidence="2 3" key="1">
    <citation type="submission" date="2010-12" db="EMBL/GenBank/DDBJ databases">
        <authorList>
            <person name="Muzny D."/>
            <person name="Qin X."/>
            <person name="Deng J."/>
            <person name="Jiang H."/>
            <person name="Liu Y."/>
            <person name="Qu J."/>
            <person name="Song X.-Z."/>
            <person name="Zhang L."/>
            <person name="Thornton R."/>
            <person name="Coyle M."/>
            <person name="Francisco L."/>
            <person name="Jackson L."/>
            <person name="Javaid M."/>
            <person name="Korchina V."/>
            <person name="Kovar C."/>
            <person name="Mata R."/>
            <person name="Mathew T."/>
            <person name="Ngo R."/>
            <person name="Nguyen L."/>
            <person name="Nguyen N."/>
            <person name="Okwuonu G."/>
            <person name="Ongeri F."/>
            <person name="Pham C."/>
            <person name="Simmons D."/>
            <person name="Wilczek-Boney K."/>
            <person name="Hale W."/>
            <person name="Jakkamsetti A."/>
            <person name="Pham P."/>
            <person name="Ruth R."/>
            <person name="San Lucas F."/>
            <person name="Warren J."/>
            <person name="Zhang J."/>
            <person name="Zhao Z."/>
            <person name="Zhou C."/>
            <person name="Zhu D."/>
            <person name="Lee S."/>
            <person name="Bess C."/>
            <person name="Blankenburg K."/>
            <person name="Forbes L."/>
            <person name="Fu Q."/>
            <person name="Gubbala S."/>
            <person name="Hirani K."/>
            <person name="Jayaseelan J.C."/>
            <person name="Lara F."/>
            <person name="Munidasa M."/>
            <person name="Palculict T."/>
            <person name="Patil S."/>
            <person name="Pu L.-L."/>
            <person name="Saada N."/>
            <person name="Tang L."/>
            <person name="Weissenberger G."/>
            <person name="Zhu Y."/>
            <person name="Hemphill L."/>
            <person name="Shang Y."/>
            <person name="Youmans B."/>
            <person name="Ayvaz T."/>
            <person name="Ross M."/>
            <person name="Santibanez J."/>
            <person name="Aqrawi P."/>
            <person name="Gross S."/>
            <person name="Joshi V."/>
            <person name="Fowler G."/>
            <person name="Nazareth L."/>
            <person name="Reid J."/>
            <person name="Worley K."/>
            <person name="Petrosino J."/>
            <person name="Highlander S."/>
            <person name="Gibbs R."/>
        </authorList>
    </citation>
    <scope>NUCLEOTIDE SEQUENCE [LARGE SCALE GENOMIC DNA]</scope>
    <source>
        <strain evidence="2 3">DSM 3986</strain>
    </source>
</reference>
<gene>
    <name evidence="2" type="ORF">HMPREF0381_0751</name>
</gene>
<comment type="caution">
    <text evidence="2">The sequence shown here is derived from an EMBL/GenBank/DDBJ whole genome shotgun (WGS) entry which is preliminary data.</text>
</comment>
<dbReference type="Pfam" id="PF13304">
    <property type="entry name" value="AAA_21"/>
    <property type="match status" value="1"/>
</dbReference>
<feature type="domain" description="ATPase AAA-type core" evidence="1">
    <location>
        <begin position="275"/>
        <end position="369"/>
    </location>
</feature>
<evidence type="ECO:0000313" key="2">
    <source>
        <dbReference type="EMBL" id="EFU77404.1"/>
    </source>
</evidence>
<dbReference type="SUPFAM" id="SSF52540">
    <property type="entry name" value="P-loop containing nucleoside triphosphate hydrolases"/>
    <property type="match status" value="1"/>
</dbReference>
<sequence>MSILWQKIEKERIMELKISNVGKIDSANIEIKGITIIAGLNGTGKSTVSRSLFAMFHSFSNMSRKINLEKMYAIDNLFSKPGSIFWRSKLKWGQRRELATLLVGNIDENSIREILQDCLGKDEYISNEIDDIMKINLTPNSLLINEIVSEIFSREFNDHITNIRSSAGSEIVLKIKNFKMDIWFDNNNKILVKDSGEELKQQIVYIDDPFIIDSYNLVDINTKILLHVANDEIITNHRDTLISQYKSTKNLNLVDRANLKEKLSAVYQKINDTLGSDMSLFETDKDGISGSKRTRGLSLDSLSSGMKTFYLIKSLIDNGTIVQNGTLILDEPEVHLHPDWQVTLAEIIVLLQKEMGLHILINTHSPYFLRAIEVFSRKYDTEDTVKYYLSYNEGNNAKMKDVTYNISEIYRVLSDPLQRIENEAYNDGD</sequence>
<protein>
    <recommendedName>
        <fullName evidence="1">ATPase AAA-type core domain-containing protein</fullName>
    </recommendedName>
</protein>
<dbReference type="PANTHER" id="PTHR43581">
    <property type="entry name" value="ATP/GTP PHOSPHATASE"/>
    <property type="match status" value="1"/>
</dbReference>
<name>E6LLB6_9FIRM</name>
<dbReference type="EMBL" id="AEPW01000024">
    <property type="protein sequence ID" value="EFU77404.1"/>
    <property type="molecule type" value="Genomic_DNA"/>
</dbReference>
<dbReference type="Gene3D" id="3.40.50.300">
    <property type="entry name" value="P-loop containing nucleotide triphosphate hydrolases"/>
    <property type="match status" value="1"/>
</dbReference>
<proteinExistence type="predicted"/>
<dbReference type="InterPro" id="IPR027417">
    <property type="entry name" value="P-loop_NTPase"/>
</dbReference>
<dbReference type="GO" id="GO:0016887">
    <property type="term" value="F:ATP hydrolysis activity"/>
    <property type="evidence" value="ECO:0007669"/>
    <property type="project" value="InterPro"/>
</dbReference>
<dbReference type="Proteomes" id="UP000003434">
    <property type="component" value="Unassembled WGS sequence"/>
</dbReference>
<dbReference type="AlphaFoldDB" id="E6LLB6"/>
<dbReference type="InterPro" id="IPR003959">
    <property type="entry name" value="ATPase_AAA_core"/>
</dbReference>